<evidence type="ECO:0000313" key="4">
    <source>
        <dbReference type="EMBL" id="EKC71442.1"/>
    </source>
</evidence>
<keyword evidence="2" id="KW-1133">Transmembrane helix</keyword>
<keyword evidence="2" id="KW-0812">Transmembrane</keyword>
<accession>K1TE58</accession>
<evidence type="ECO:0000259" key="3">
    <source>
        <dbReference type="Pfam" id="PF01895"/>
    </source>
</evidence>
<evidence type="ECO:0000256" key="2">
    <source>
        <dbReference type="SAM" id="Phobius"/>
    </source>
</evidence>
<dbReference type="Gene3D" id="1.20.58.220">
    <property type="entry name" value="Phosphate transport system protein phou homolog 2, domain 2"/>
    <property type="match status" value="1"/>
</dbReference>
<reference evidence="4" key="1">
    <citation type="journal article" date="2013" name="Environ. Microbiol.">
        <title>Microbiota from the distal guts of lean and obese adolescents exhibit partial functional redundancy besides clear differences in community structure.</title>
        <authorList>
            <person name="Ferrer M."/>
            <person name="Ruiz A."/>
            <person name="Lanza F."/>
            <person name="Haange S.B."/>
            <person name="Oberbach A."/>
            <person name="Till H."/>
            <person name="Bargiela R."/>
            <person name="Campoy C."/>
            <person name="Segura M.T."/>
            <person name="Richter M."/>
            <person name="von Bergen M."/>
            <person name="Seifert J."/>
            <person name="Suarez A."/>
        </authorList>
    </citation>
    <scope>NUCLEOTIDE SEQUENCE</scope>
</reference>
<dbReference type="Pfam" id="PF01895">
    <property type="entry name" value="PhoU"/>
    <property type="match status" value="1"/>
</dbReference>
<dbReference type="InterPro" id="IPR038078">
    <property type="entry name" value="PhoU-like_sf"/>
</dbReference>
<gene>
    <name evidence="4" type="ORF">LEA_07259</name>
</gene>
<feature type="coiled-coil region" evidence="1">
    <location>
        <begin position="122"/>
        <end position="149"/>
    </location>
</feature>
<protein>
    <submittedName>
        <fullName evidence="4">Na/Pi-cotransporter II-related protein</fullName>
    </submittedName>
</protein>
<evidence type="ECO:0000256" key="1">
    <source>
        <dbReference type="SAM" id="Coils"/>
    </source>
</evidence>
<feature type="domain" description="PhoU" evidence="3">
    <location>
        <begin position="100"/>
        <end position="186"/>
    </location>
</feature>
<keyword evidence="1" id="KW-0175">Coiled coil</keyword>
<proteinExistence type="predicted"/>
<feature type="non-terminal residue" evidence="4">
    <location>
        <position position="187"/>
    </location>
</feature>
<dbReference type="InterPro" id="IPR026022">
    <property type="entry name" value="PhoU_dom"/>
</dbReference>
<organism evidence="4">
    <name type="scientific">human gut metagenome</name>
    <dbReference type="NCBI Taxonomy" id="408170"/>
    <lineage>
        <taxon>unclassified sequences</taxon>
        <taxon>metagenomes</taxon>
        <taxon>organismal metagenomes</taxon>
    </lineage>
</organism>
<name>K1TE58_9ZZZZ</name>
<sequence length="187" mass="21008">MVHLSFNIIGTTVWLAVFCLLNSIIQFPFISDSANQLGIAIVHTTFNILCTLLLFPFANQLEKLACIIIKDAEKKESLQLLDERLMTTPAIAIDRCKKVVMEMFEKTIEGVSCACDILSEYDSKVIDKVKEYEEEVDKYEDKIGTYLVRISTRDLSESDSKSVSELLHIIGDIERISDHSVGIAKSA</sequence>
<dbReference type="SUPFAM" id="SSF109755">
    <property type="entry name" value="PhoU-like"/>
    <property type="match status" value="1"/>
</dbReference>
<comment type="caution">
    <text evidence="4">The sequence shown here is derived from an EMBL/GenBank/DDBJ whole genome shotgun (WGS) entry which is preliminary data.</text>
</comment>
<feature type="transmembrane region" description="Helical" evidence="2">
    <location>
        <begin position="6"/>
        <end position="25"/>
    </location>
</feature>
<keyword evidence="2" id="KW-0472">Membrane</keyword>
<dbReference type="EMBL" id="AJWY01004772">
    <property type="protein sequence ID" value="EKC71442.1"/>
    <property type="molecule type" value="Genomic_DNA"/>
</dbReference>
<dbReference type="AlphaFoldDB" id="K1TE58"/>
<feature type="transmembrane region" description="Helical" evidence="2">
    <location>
        <begin position="37"/>
        <end position="58"/>
    </location>
</feature>